<accession>A0A172TTV2</accession>
<dbReference type="AlphaFoldDB" id="A0A172TTV2"/>
<evidence type="ECO:0000313" key="1">
    <source>
        <dbReference type="EMBL" id="ANE50177.1"/>
    </source>
</evidence>
<organism evidence="1 2">
    <name type="scientific">Flavisolibacter tropicus</name>
    <dbReference type="NCBI Taxonomy" id="1492898"/>
    <lineage>
        <taxon>Bacteria</taxon>
        <taxon>Pseudomonadati</taxon>
        <taxon>Bacteroidota</taxon>
        <taxon>Chitinophagia</taxon>
        <taxon>Chitinophagales</taxon>
        <taxon>Chitinophagaceae</taxon>
        <taxon>Flavisolibacter</taxon>
    </lineage>
</organism>
<keyword evidence="2" id="KW-1185">Reference proteome</keyword>
<dbReference type="InterPro" id="IPR058512">
    <property type="entry name" value="DUF8199"/>
</dbReference>
<protein>
    <submittedName>
        <fullName evidence="1">Uncharacterized protein</fullName>
    </submittedName>
</protein>
<dbReference type="OrthoDB" id="676308at2"/>
<dbReference type="Proteomes" id="UP000077177">
    <property type="component" value="Chromosome"/>
</dbReference>
<reference evidence="1 2" key="2">
    <citation type="journal article" date="2016" name="Int. J. Syst. Evol. Microbiol.">
        <title>Flavisolibacter tropicus sp. nov., isolated from tropical soil.</title>
        <authorList>
            <person name="Lee J.J."/>
            <person name="Kang M.S."/>
            <person name="Kim G.S."/>
            <person name="Lee C.S."/>
            <person name="Lim S."/>
            <person name="Lee J."/>
            <person name="Roh S.H."/>
            <person name="Kang H."/>
            <person name="Ha J.M."/>
            <person name="Bae S."/>
            <person name="Jung H.Y."/>
            <person name="Kim M.K."/>
        </authorList>
    </citation>
    <scope>NUCLEOTIDE SEQUENCE [LARGE SCALE GENOMIC DNA]</scope>
    <source>
        <strain evidence="1 2">LCS9</strain>
    </source>
</reference>
<dbReference type="STRING" id="1492898.SY85_06345"/>
<name>A0A172TTV2_9BACT</name>
<gene>
    <name evidence="1" type="ORF">SY85_06345</name>
</gene>
<sequence length="102" mass="11564">MNKFHSWELGTSEKEKCEKCGMSTQKKHGCCRDEVKVMKLKQDQVMSATAIYLFSAPAIPASFVPEFLLPVIKSVSTQEDRIHGPPLLSKQDTYLNNCVFRL</sequence>
<reference evidence="2" key="1">
    <citation type="submission" date="2015-01" db="EMBL/GenBank/DDBJ databases">
        <title>Flavisolibacter sp./LCS9/ whole genome sequencing.</title>
        <authorList>
            <person name="Kim M.K."/>
            <person name="Srinivasan S."/>
            <person name="Lee J.-J."/>
        </authorList>
    </citation>
    <scope>NUCLEOTIDE SEQUENCE [LARGE SCALE GENOMIC DNA]</scope>
    <source>
        <strain evidence="2">LCS9</strain>
    </source>
</reference>
<proteinExistence type="predicted"/>
<evidence type="ECO:0000313" key="2">
    <source>
        <dbReference type="Proteomes" id="UP000077177"/>
    </source>
</evidence>
<dbReference type="KEGG" id="fla:SY85_06345"/>
<dbReference type="EMBL" id="CP011390">
    <property type="protein sequence ID" value="ANE50177.1"/>
    <property type="molecule type" value="Genomic_DNA"/>
</dbReference>
<dbReference type="Pfam" id="PF26622">
    <property type="entry name" value="DUF8199"/>
    <property type="match status" value="1"/>
</dbReference>